<protein>
    <submittedName>
        <fullName evidence="3">Universal stress protein</fullName>
    </submittedName>
</protein>
<dbReference type="PRINTS" id="PR01438">
    <property type="entry name" value="UNVRSLSTRESS"/>
</dbReference>
<feature type="domain" description="UspA" evidence="2">
    <location>
        <begin position="1"/>
        <end position="135"/>
    </location>
</feature>
<reference evidence="3 4" key="1">
    <citation type="submission" date="2023-01" db="EMBL/GenBank/DDBJ databases">
        <title>Thalassococcus onchidii sp. nov., isolated from a marine invertebrate from the South China Sea.</title>
        <authorList>
            <person name="Xu S."/>
            <person name="Liu Z."/>
            <person name="Xu Y."/>
        </authorList>
    </citation>
    <scope>NUCLEOTIDE SEQUENCE [LARGE SCALE GENOMIC DNA]</scope>
    <source>
        <strain evidence="3 4">KCTC 32084</strain>
    </source>
</reference>
<evidence type="ECO:0000313" key="4">
    <source>
        <dbReference type="Proteomes" id="UP001210720"/>
    </source>
</evidence>
<dbReference type="InterPro" id="IPR014729">
    <property type="entry name" value="Rossmann-like_a/b/a_fold"/>
</dbReference>
<dbReference type="Proteomes" id="UP001210720">
    <property type="component" value="Unassembled WGS sequence"/>
</dbReference>
<evidence type="ECO:0000313" key="3">
    <source>
        <dbReference type="EMBL" id="MDA7426716.1"/>
    </source>
</evidence>
<comment type="caution">
    <text evidence="3">The sequence shown here is derived from an EMBL/GenBank/DDBJ whole genome shotgun (WGS) entry which is preliminary data.</text>
</comment>
<dbReference type="RefSeq" id="WP_271434071.1">
    <property type="nucleotide sequence ID" value="NZ_JAQIOY010000011.1"/>
</dbReference>
<dbReference type="PANTHER" id="PTHR46268">
    <property type="entry name" value="STRESS RESPONSE PROTEIN NHAX"/>
    <property type="match status" value="1"/>
</dbReference>
<dbReference type="Gene3D" id="3.40.50.620">
    <property type="entry name" value="HUPs"/>
    <property type="match status" value="1"/>
</dbReference>
<dbReference type="InterPro" id="IPR006015">
    <property type="entry name" value="Universal_stress_UspA"/>
</dbReference>
<evidence type="ECO:0000256" key="1">
    <source>
        <dbReference type="ARBA" id="ARBA00008791"/>
    </source>
</evidence>
<keyword evidence="4" id="KW-1185">Reference proteome</keyword>
<dbReference type="EMBL" id="JAQIOY010000011">
    <property type="protein sequence ID" value="MDA7426716.1"/>
    <property type="molecule type" value="Genomic_DNA"/>
</dbReference>
<gene>
    <name evidence="3" type="ORF">PFY00_18425</name>
</gene>
<evidence type="ECO:0000259" key="2">
    <source>
        <dbReference type="Pfam" id="PF00582"/>
    </source>
</evidence>
<proteinExistence type="inferred from homology"/>
<sequence>MFKSILIPIALDHEIDVKATIDTARKLLAPGGTMTLVAVFEDVPAYVAEYAAVKPAEHIRETLKNRLKDIAKGQDGLAVSVLTGKPGVAIPDLAAETSADLIVINSHKPGVEDYFLGSTTSRVVRRAPCAVLVLR</sequence>
<dbReference type="InterPro" id="IPR006016">
    <property type="entry name" value="UspA"/>
</dbReference>
<dbReference type="PANTHER" id="PTHR46268:SF6">
    <property type="entry name" value="UNIVERSAL STRESS PROTEIN UP12"/>
    <property type="match status" value="1"/>
</dbReference>
<organism evidence="3 4">
    <name type="scientific">Thalassococcus lentus</name>
    <dbReference type="NCBI Taxonomy" id="1210524"/>
    <lineage>
        <taxon>Bacteria</taxon>
        <taxon>Pseudomonadati</taxon>
        <taxon>Pseudomonadota</taxon>
        <taxon>Alphaproteobacteria</taxon>
        <taxon>Rhodobacterales</taxon>
        <taxon>Roseobacteraceae</taxon>
        <taxon>Thalassococcus</taxon>
    </lineage>
</organism>
<dbReference type="Pfam" id="PF00582">
    <property type="entry name" value="Usp"/>
    <property type="match status" value="1"/>
</dbReference>
<comment type="similarity">
    <text evidence="1">Belongs to the universal stress protein A family.</text>
</comment>
<dbReference type="CDD" id="cd00293">
    <property type="entry name" value="USP-like"/>
    <property type="match status" value="1"/>
</dbReference>
<name>A0ABT4XXN3_9RHOB</name>
<accession>A0ABT4XXN3</accession>
<dbReference type="SUPFAM" id="SSF52402">
    <property type="entry name" value="Adenine nucleotide alpha hydrolases-like"/>
    <property type="match status" value="1"/>
</dbReference>